<protein>
    <submittedName>
        <fullName evidence="3">Glyoxalase/bleomycin resistance protein/dihydroxybiphenyl dioxygenase</fullName>
    </submittedName>
</protein>
<dbReference type="InterPro" id="IPR004360">
    <property type="entry name" value="Glyas_Fos-R_dOase_dom"/>
</dbReference>
<feature type="domain" description="VOC" evidence="2">
    <location>
        <begin position="4"/>
        <end position="122"/>
    </location>
</feature>
<evidence type="ECO:0000259" key="2">
    <source>
        <dbReference type="PROSITE" id="PS51819"/>
    </source>
</evidence>
<dbReference type="Pfam" id="PF00903">
    <property type="entry name" value="Glyoxalase"/>
    <property type="match status" value="1"/>
</dbReference>
<proteinExistence type="predicted"/>
<dbReference type="InterPro" id="IPR051332">
    <property type="entry name" value="Fosfomycin_Res_Enzymes"/>
</dbReference>
<dbReference type="GO" id="GO:0051213">
    <property type="term" value="F:dioxygenase activity"/>
    <property type="evidence" value="ECO:0007669"/>
    <property type="project" value="UniProtKB-KW"/>
</dbReference>
<dbReference type="PANTHER" id="PTHR36113">
    <property type="entry name" value="LYASE, PUTATIVE-RELATED-RELATED"/>
    <property type="match status" value="1"/>
</dbReference>
<dbReference type="PROSITE" id="PS51819">
    <property type="entry name" value="VOC"/>
    <property type="match status" value="1"/>
</dbReference>
<evidence type="ECO:0000256" key="1">
    <source>
        <dbReference type="ARBA" id="ARBA00022723"/>
    </source>
</evidence>
<dbReference type="EMBL" id="CAADHO010000008">
    <property type="protein sequence ID" value="VFQ46304.1"/>
    <property type="molecule type" value="Genomic_DNA"/>
</dbReference>
<evidence type="ECO:0000313" key="3">
    <source>
        <dbReference type="EMBL" id="VFQ46304.1"/>
    </source>
</evidence>
<dbReference type="InterPro" id="IPR037523">
    <property type="entry name" value="VOC_core"/>
</dbReference>
<dbReference type="RefSeq" id="WP_180143839.1">
    <property type="nucleotide sequence ID" value="NZ_CAADHO010000008.1"/>
</dbReference>
<gene>
    <name evidence="3" type="ORF">MSL71_39670</name>
</gene>
<name>A0A4U8YRF4_9BACT</name>
<dbReference type="GO" id="GO:0046872">
    <property type="term" value="F:metal ion binding"/>
    <property type="evidence" value="ECO:0007669"/>
    <property type="project" value="UniProtKB-KW"/>
</dbReference>
<accession>A0A4U8YRF4</accession>
<dbReference type="PANTHER" id="PTHR36113:SF6">
    <property type="entry name" value="FOSFOMYCIN RESISTANCE PROTEIN FOSX"/>
    <property type="match status" value="1"/>
</dbReference>
<organism evidence="3 4">
    <name type="scientific">Desulfoluna butyratoxydans</name>
    <dbReference type="NCBI Taxonomy" id="231438"/>
    <lineage>
        <taxon>Bacteria</taxon>
        <taxon>Pseudomonadati</taxon>
        <taxon>Thermodesulfobacteriota</taxon>
        <taxon>Desulfobacteria</taxon>
        <taxon>Desulfobacterales</taxon>
        <taxon>Desulfolunaceae</taxon>
        <taxon>Desulfoluna</taxon>
    </lineage>
</organism>
<keyword evidence="4" id="KW-1185">Reference proteome</keyword>
<evidence type="ECO:0000313" key="4">
    <source>
        <dbReference type="Proteomes" id="UP000507962"/>
    </source>
</evidence>
<dbReference type="Proteomes" id="UP000507962">
    <property type="component" value="Unassembled WGS sequence"/>
</dbReference>
<reference evidence="3 4" key="1">
    <citation type="submission" date="2019-03" db="EMBL/GenBank/DDBJ databases">
        <authorList>
            <person name="Nijsse B."/>
        </authorList>
    </citation>
    <scope>NUCLEOTIDE SEQUENCE [LARGE SCALE GENOMIC DNA]</scope>
    <source>
        <strain evidence="3">Desulfoluna butyratoxydans MSL71</strain>
    </source>
</reference>
<dbReference type="AlphaFoldDB" id="A0A4U8YRF4"/>
<keyword evidence="1" id="KW-0479">Metal-binding</keyword>
<dbReference type="NCBIfam" id="NF000222">
    <property type="entry name" value="FosX"/>
    <property type="match status" value="1"/>
</dbReference>
<dbReference type="Gene3D" id="3.10.180.10">
    <property type="entry name" value="2,3-Dihydroxybiphenyl 1,2-Dioxygenase, domain 1"/>
    <property type="match status" value="1"/>
</dbReference>
<keyword evidence="3" id="KW-0223">Dioxygenase</keyword>
<dbReference type="InterPro" id="IPR029068">
    <property type="entry name" value="Glyas_Bleomycin-R_OHBP_Dase"/>
</dbReference>
<keyword evidence="3" id="KW-0560">Oxidoreductase</keyword>
<sequence length="138" mass="16155">MIESVSHITFIVSDLERMSHFLEAIFDAEEIYDSNGQEFSLSKERFFLINGLWVAIMEGKPVAERSYNHVAFKVAEEDFDLYVKRVRTLGVDILQGRERVAGEGRSLYFYDHDNHLFEIHTETLTQRLALYDQMRSDV</sequence>
<dbReference type="SUPFAM" id="SSF54593">
    <property type="entry name" value="Glyoxalase/Bleomycin resistance protein/Dihydroxybiphenyl dioxygenase"/>
    <property type="match status" value="1"/>
</dbReference>